<dbReference type="PROSITE" id="PS00072">
    <property type="entry name" value="ACYL_COA_DH_1"/>
    <property type="match status" value="1"/>
</dbReference>
<dbReference type="InterPro" id="IPR009100">
    <property type="entry name" value="AcylCoA_DH/oxidase_NM_dom_sf"/>
</dbReference>
<evidence type="ECO:0000256" key="7">
    <source>
        <dbReference type="RuleBase" id="RU362125"/>
    </source>
</evidence>
<keyword evidence="6 7" id="KW-0560">Oxidoreductase</keyword>
<evidence type="ECO:0000256" key="4">
    <source>
        <dbReference type="ARBA" id="ARBA00022630"/>
    </source>
</evidence>
<evidence type="ECO:0000259" key="8">
    <source>
        <dbReference type="Pfam" id="PF00441"/>
    </source>
</evidence>
<dbReference type="GO" id="GO:0050660">
    <property type="term" value="F:flavin adenine dinucleotide binding"/>
    <property type="evidence" value="ECO:0007669"/>
    <property type="project" value="InterPro"/>
</dbReference>
<dbReference type="RefSeq" id="WP_099511934.1">
    <property type="nucleotide sequence ID" value="NZ_CP016616.1"/>
</dbReference>
<evidence type="ECO:0000256" key="1">
    <source>
        <dbReference type="ARBA" id="ARBA00001974"/>
    </source>
</evidence>
<evidence type="ECO:0000313" key="11">
    <source>
        <dbReference type="EMBL" id="ANY80861.1"/>
    </source>
</evidence>
<dbReference type="InterPro" id="IPR006091">
    <property type="entry name" value="Acyl-CoA_Oxase/DH_mid-dom"/>
</dbReference>
<dbReference type="EMBL" id="CP016616">
    <property type="protein sequence ID" value="ANY80861.1"/>
    <property type="molecule type" value="Genomic_DNA"/>
</dbReference>
<dbReference type="InterPro" id="IPR050741">
    <property type="entry name" value="Acyl-CoA_dehydrogenase"/>
</dbReference>
<comment type="cofactor">
    <cofactor evidence="1 7">
        <name>FAD</name>
        <dbReference type="ChEBI" id="CHEBI:57692"/>
    </cofactor>
</comment>
<proteinExistence type="inferred from homology"/>
<sequence>MDFGLSFEQQALVDSLEEFCKRELYPHESLVEELRYVPAEIKQEIRRKSRDAGFEGMNLPEEWGGAGLDKQTKMEAERVLGKPSSPLSQCMNRGVTGILFKCKGEQIEEYLLPAIRGERKDAFALTEPGAGSDARGIVTKAERNGNGWVINGVKQFISAADIADFIILIAVSGVDDTPKGPRKRFTAFLLDKSLPGLRVEPMKSIVTRGYNPTMVYLDNVRVPDSKILGEEGQGFNTANEWLYDGRVALSAHCVGRAERIFDMTKEWAGSRKAFGKTIGEFQGVGFKVANMAVDIKLGDLMVKEAAWKMDNGLMDRTAASMVNYYCSEMVFRVADNAVQIFGGMGLMEDFPIQRFWRDARIERIWEGTSEIHQDLIAKDILRPYRQ</sequence>
<dbReference type="InterPro" id="IPR009075">
    <property type="entry name" value="AcylCo_DH/oxidase_C"/>
</dbReference>
<dbReference type="SUPFAM" id="SSF47203">
    <property type="entry name" value="Acyl-CoA dehydrogenase C-terminal domain-like"/>
    <property type="match status" value="1"/>
</dbReference>
<feature type="domain" description="Acyl-CoA dehydrogenase/oxidase N-terminal" evidence="10">
    <location>
        <begin position="8"/>
        <end position="118"/>
    </location>
</feature>
<dbReference type="PANTHER" id="PTHR48083">
    <property type="entry name" value="MEDIUM-CHAIN SPECIFIC ACYL-COA DEHYDROGENASE, MITOCHONDRIAL-RELATED"/>
    <property type="match status" value="1"/>
</dbReference>
<feature type="domain" description="Acyl-CoA oxidase/dehydrogenase middle" evidence="9">
    <location>
        <begin position="122"/>
        <end position="220"/>
    </location>
</feature>
<dbReference type="CDD" id="cd00567">
    <property type="entry name" value="ACAD"/>
    <property type="match status" value="1"/>
</dbReference>
<dbReference type="InterPro" id="IPR006089">
    <property type="entry name" value="Acyl-CoA_DH_CS"/>
</dbReference>
<dbReference type="Gene3D" id="1.20.140.10">
    <property type="entry name" value="Butyryl-CoA Dehydrogenase, subunit A, domain 3"/>
    <property type="match status" value="1"/>
</dbReference>
<dbReference type="PIRSF" id="PIRSF016578">
    <property type="entry name" value="HsaA"/>
    <property type="match status" value="1"/>
</dbReference>
<evidence type="ECO:0000256" key="3">
    <source>
        <dbReference type="ARBA" id="ARBA00019125"/>
    </source>
</evidence>
<dbReference type="InterPro" id="IPR046373">
    <property type="entry name" value="Acyl-CoA_Oxase/DH_mid-dom_sf"/>
</dbReference>
<dbReference type="InterPro" id="IPR013786">
    <property type="entry name" value="AcylCoA_DH/ox_N"/>
</dbReference>
<dbReference type="InterPro" id="IPR036250">
    <property type="entry name" value="AcylCo_DH-like_C"/>
</dbReference>
<accession>A0A1B2ELN2</accession>
<dbReference type="OrthoDB" id="9775090at2"/>
<evidence type="ECO:0000256" key="5">
    <source>
        <dbReference type="ARBA" id="ARBA00022827"/>
    </source>
</evidence>
<dbReference type="Pfam" id="PF02770">
    <property type="entry name" value="Acyl-CoA_dh_M"/>
    <property type="match status" value="1"/>
</dbReference>
<evidence type="ECO:0000256" key="6">
    <source>
        <dbReference type="ARBA" id="ARBA00023002"/>
    </source>
</evidence>
<comment type="similarity">
    <text evidence="2 7">Belongs to the acyl-CoA dehydrogenase family.</text>
</comment>
<dbReference type="KEGG" id="moc:BB934_23680"/>
<dbReference type="Pfam" id="PF02771">
    <property type="entry name" value="Acyl-CoA_dh_N"/>
    <property type="match status" value="1"/>
</dbReference>
<dbReference type="GO" id="GO:0005737">
    <property type="term" value="C:cytoplasm"/>
    <property type="evidence" value="ECO:0007669"/>
    <property type="project" value="TreeGrafter"/>
</dbReference>
<dbReference type="PANTHER" id="PTHR48083:SF2">
    <property type="entry name" value="MEDIUM-CHAIN SPECIFIC ACYL-COA DEHYDROGENASE, MITOCHONDRIAL"/>
    <property type="match status" value="1"/>
</dbReference>
<dbReference type="Gene3D" id="2.40.110.10">
    <property type="entry name" value="Butyryl-CoA Dehydrogenase, subunit A, domain 2"/>
    <property type="match status" value="1"/>
</dbReference>
<keyword evidence="4 7" id="KW-0285">Flavoprotein</keyword>
<evidence type="ECO:0000259" key="9">
    <source>
        <dbReference type="Pfam" id="PF02770"/>
    </source>
</evidence>
<dbReference type="AlphaFoldDB" id="A0A1B2ELN2"/>
<dbReference type="PROSITE" id="PS00073">
    <property type="entry name" value="ACYL_COA_DH_2"/>
    <property type="match status" value="1"/>
</dbReference>
<dbReference type="GO" id="GO:0033539">
    <property type="term" value="P:fatty acid beta-oxidation using acyl-CoA dehydrogenase"/>
    <property type="evidence" value="ECO:0007669"/>
    <property type="project" value="TreeGrafter"/>
</dbReference>
<keyword evidence="5 7" id="KW-0274">FAD</keyword>
<dbReference type="Pfam" id="PF00441">
    <property type="entry name" value="Acyl-CoA_dh_1"/>
    <property type="match status" value="1"/>
</dbReference>
<dbReference type="FunFam" id="1.20.140.10:FF:000001">
    <property type="entry name" value="Acyl-CoA dehydrogenase"/>
    <property type="match status" value="1"/>
</dbReference>
<organism evidence="11">
    <name type="scientific">Microvirga ossetica</name>
    <dbReference type="NCBI Taxonomy" id="1882682"/>
    <lineage>
        <taxon>Bacteria</taxon>
        <taxon>Pseudomonadati</taxon>
        <taxon>Pseudomonadota</taxon>
        <taxon>Alphaproteobacteria</taxon>
        <taxon>Hyphomicrobiales</taxon>
        <taxon>Methylobacteriaceae</taxon>
        <taxon>Microvirga</taxon>
    </lineage>
</organism>
<dbReference type="SUPFAM" id="SSF56645">
    <property type="entry name" value="Acyl-CoA dehydrogenase NM domain-like"/>
    <property type="match status" value="1"/>
</dbReference>
<evidence type="ECO:0000256" key="2">
    <source>
        <dbReference type="ARBA" id="ARBA00009347"/>
    </source>
</evidence>
<feature type="domain" description="Acyl-CoA dehydrogenase/oxidase C-terminal" evidence="8">
    <location>
        <begin position="232"/>
        <end position="380"/>
    </location>
</feature>
<name>A0A1B2ELN2_9HYPH</name>
<reference evidence="11" key="1">
    <citation type="submission" date="2016-07" db="EMBL/GenBank/DDBJ databases">
        <title>Microvirga ossetica sp. nov. a new species of rhizobia isolated from root nodules of the legume species Vicia alpestris Steven originated from North Ossetia region in the Caucasus.</title>
        <authorList>
            <person name="Safronova V.I."/>
            <person name="Kuznetsova I.G."/>
            <person name="Sazanova A.L."/>
            <person name="Belimov A."/>
            <person name="Andronov E."/>
            <person name="Osledkin Y.S."/>
            <person name="Onishchuk O.P."/>
            <person name="Kurchak O.N."/>
            <person name="Shaposhnikov A.I."/>
            <person name="Willems A."/>
            <person name="Tikhonovich I.A."/>
        </authorList>
    </citation>
    <scope>NUCLEOTIDE SEQUENCE [LARGE SCALE GENOMIC DNA]</scope>
    <source>
        <strain evidence="11">V5/3M</strain>
    </source>
</reference>
<gene>
    <name evidence="11" type="ORF">BB934_23680</name>
</gene>
<dbReference type="Gene3D" id="1.10.540.10">
    <property type="entry name" value="Acyl-CoA dehydrogenase/oxidase, N-terminal domain"/>
    <property type="match status" value="1"/>
</dbReference>
<protein>
    <recommendedName>
        <fullName evidence="3">Medium-chain specific acyl-CoA dehydrogenase, mitochondrial</fullName>
    </recommendedName>
</protein>
<evidence type="ECO:0000259" key="10">
    <source>
        <dbReference type="Pfam" id="PF02771"/>
    </source>
</evidence>
<dbReference type="FunFam" id="2.40.110.10:FF:000002">
    <property type="entry name" value="Acyl-CoA dehydrogenase fadE12"/>
    <property type="match status" value="1"/>
</dbReference>
<dbReference type="GO" id="GO:0003995">
    <property type="term" value="F:acyl-CoA dehydrogenase activity"/>
    <property type="evidence" value="ECO:0007669"/>
    <property type="project" value="InterPro"/>
</dbReference>
<dbReference type="InterPro" id="IPR037069">
    <property type="entry name" value="AcylCoA_DH/ox_N_sf"/>
</dbReference>